<dbReference type="InterPro" id="IPR001015">
    <property type="entry name" value="Ferrochelatase"/>
</dbReference>
<feature type="binding site" evidence="10">
    <location>
        <position position="190"/>
    </location>
    <ligand>
        <name>Fe(2+)</name>
        <dbReference type="ChEBI" id="CHEBI:29033"/>
    </ligand>
</feature>
<dbReference type="SUPFAM" id="SSF53800">
    <property type="entry name" value="Chelatase"/>
    <property type="match status" value="1"/>
</dbReference>
<evidence type="ECO:0000256" key="8">
    <source>
        <dbReference type="ARBA" id="ARBA00023244"/>
    </source>
</evidence>
<evidence type="ECO:0000256" key="7">
    <source>
        <dbReference type="ARBA" id="ARBA00023239"/>
    </source>
</evidence>
<keyword evidence="4 10" id="KW-0479">Metal-binding</keyword>
<dbReference type="HAMAP" id="MF_00323">
    <property type="entry name" value="Ferrochelatase"/>
    <property type="match status" value="1"/>
</dbReference>
<keyword evidence="7 10" id="KW-0456">Lyase</keyword>
<evidence type="ECO:0000256" key="4">
    <source>
        <dbReference type="ARBA" id="ARBA00022723"/>
    </source>
</evidence>
<dbReference type="Pfam" id="PF00762">
    <property type="entry name" value="Ferrochelatase"/>
    <property type="match status" value="1"/>
</dbReference>
<comment type="function">
    <text evidence="10 11">Involved in coproporphyrin-dependent heme b biosynthesis. Catalyzes the insertion of ferrous iron into coproporphyrin III to form Fe-coproporphyrin III.</text>
</comment>
<reference evidence="12 13" key="1">
    <citation type="submission" date="2019-09" db="EMBL/GenBank/DDBJ databases">
        <title>Complete Genome Sequence of Lactobacillus nenjiangensis SH-Y15, isolated from sauerkraut.</title>
        <authorList>
            <person name="Yang H."/>
        </authorList>
    </citation>
    <scope>NUCLEOTIDE SEQUENCE [LARGE SCALE GENOMIC DNA]</scope>
    <source>
        <strain evidence="12 13">SH-Y15</strain>
    </source>
</reference>
<protein>
    <recommendedName>
        <fullName evidence="10">Coproporphyrin III ferrochelatase</fullName>
        <ecNumber evidence="10">4.99.1.9</ecNumber>
    </recommendedName>
</protein>
<evidence type="ECO:0000256" key="11">
    <source>
        <dbReference type="RuleBase" id="RU000607"/>
    </source>
</evidence>
<dbReference type="UniPathway" id="UPA00252"/>
<gene>
    <name evidence="10" type="primary">cpfC</name>
    <name evidence="12" type="ORF">F0161_07040</name>
</gene>
<evidence type="ECO:0000256" key="2">
    <source>
        <dbReference type="ARBA" id="ARBA00007718"/>
    </source>
</evidence>
<proteinExistence type="inferred from homology"/>
<dbReference type="GO" id="GO:0004325">
    <property type="term" value="F:ferrochelatase activity"/>
    <property type="evidence" value="ECO:0007669"/>
    <property type="project" value="UniProtKB-UniRule"/>
</dbReference>
<evidence type="ECO:0000313" key="12">
    <source>
        <dbReference type="EMBL" id="QER67636.1"/>
    </source>
</evidence>
<evidence type="ECO:0000313" key="13">
    <source>
        <dbReference type="Proteomes" id="UP000325295"/>
    </source>
</evidence>
<evidence type="ECO:0000256" key="1">
    <source>
        <dbReference type="ARBA" id="ARBA00004744"/>
    </source>
</evidence>
<dbReference type="NCBIfam" id="TIGR00109">
    <property type="entry name" value="hemH"/>
    <property type="match status" value="1"/>
</dbReference>
<keyword evidence="8 10" id="KW-0627">Porphyrin biosynthesis</keyword>
<dbReference type="FunFam" id="3.40.50.1400:FF:000002">
    <property type="entry name" value="Ferrochelatase"/>
    <property type="match status" value="1"/>
</dbReference>
<evidence type="ECO:0000256" key="6">
    <source>
        <dbReference type="ARBA" id="ARBA00023133"/>
    </source>
</evidence>
<keyword evidence="3 10" id="KW-0963">Cytoplasm</keyword>
<sequence length="311" mass="35467">MKKGVLLVNLGTPDAPEAPEVRTYLRKFLADRRVIDMPRLAWMPILYGMILPFRPARSAALYRKIWTDEGSPLLLYTQQQSEQLQTLLPDRMVRFAMCYSNPSVADVLKKMETAGVEDLTVIPLYSQYSTTTIGSVFDQVMTYYMHAMSQPKLHFIDSFYQSPAYIQLLAKQIKDALQEHPNAHLVFSYHGIPQKYADNGDPYPEQCTATTEKVMELVGDVDYTQSFQSKFGPSQWLLPATANKMHELPKQDIKDVIVITPGFVADCLETLQEIGHENREYFMQSGGIDFTYVHPFNGSMEFTKLMATLVH</sequence>
<dbReference type="EMBL" id="CP043939">
    <property type="protein sequence ID" value="QER67636.1"/>
    <property type="molecule type" value="Genomic_DNA"/>
</dbReference>
<dbReference type="Gene3D" id="3.40.50.1400">
    <property type="match status" value="2"/>
</dbReference>
<dbReference type="PANTHER" id="PTHR11108">
    <property type="entry name" value="FERROCHELATASE"/>
    <property type="match status" value="1"/>
</dbReference>
<dbReference type="KEGG" id="lnn:F0161_07040"/>
<evidence type="ECO:0000256" key="10">
    <source>
        <dbReference type="HAMAP-Rule" id="MF_00323"/>
    </source>
</evidence>
<feature type="binding site" evidence="10">
    <location>
        <position position="269"/>
    </location>
    <ligand>
        <name>Fe(2+)</name>
        <dbReference type="ChEBI" id="CHEBI:29033"/>
    </ligand>
</feature>
<comment type="subcellular location">
    <subcellularLocation>
        <location evidence="10 11">Cytoplasm</location>
    </subcellularLocation>
</comment>
<dbReference type="CDD" id="cd00419">
    <property type="entry name" value="Ferrochelatase_C"/>
    <property type="match status" value="1"/>
</dbReference>
<organism evidence="12 13">
    <name type="scientific">Paucilactobacillus nenjiangensis</name>
    <dbReference type="NCBI Taxonomy" id="1296540"/>
    <lineage>
        <taxon>Bacteria</taxon>
        <taxon>Bacillati</taxon>
        <taxon>Bacillota</taxon>
        <taxon>Bacilli</taxon>
        <taxon>Lactobacillales</taxon>
        <taxon>Lactobacillaceae</taxon>
        <taxon>Paucilactobacillus</taxon>
    </lineage>
</organism>
<name>A0A5P1X1D7_9LACO</name>
<dbReference type="AlphaFoldDB" id="A0A5P1X1D7"/>
<evidence type="ECO:0000256" key="3">
    <source>
        <dbReference type="ARBA" id="ARBA00022490"/>
    </source>
</evidence>
<comment type="similarity">
    <text evidence="2 10 11">Belongs to the ferrochelatase family.</text>
</comment>
<keyword evidence="6 10" id="KW-0350">Heme biosynthesis</keyword>
<dbReference type="RefSeq" id="WP_150204165.1">
    <property type="nucleotide sequence ID" value="NZ_CP043939.1"/>
</dbReference>
<evidence type="ECO:0000256" key="9">
    <source>
        <dbReference type="ARBA" id="ARBA00024536"/>
    </source>
</evidence>
<comment type="pathway">
    <text evidence="1 10 11">Porphyrin-containing compound metabolism; protoheme biosynthesis.</text>
</comment>
<dbReference type="InterPro" id="IPR019772">
    <property type="entry name" value="Ferrochelatase_AS"/>
</dbReference>
<dbReference type="EC" id="4.99.1.9" evidence="10"/>
<dbReference type="CDD" id="cd03411">
    <property type="entry name" value="Ferrochelatase_N"/>
    <property type="match status" value="1"/>
</dbReference>
<dbReference type="GO" id="GO:0006783">
    <property type="term" value="P:heme biosynthetic process"/>
    <property type="evidence" value="ECO:0007669"/>
    <property type="project" value="UniProtKB-UniRule"/>
</dbReference>
<keyword evidence="5 10" id="KW-0408">Iron</keyword>
<comment type="caution">
    <text evidence="10">Lacks conserved residue(s) required for the propagation of feature annotation.</text>
</comment>
<dbReference type="GO" id="GO:0046872">
    <property type="term" value="F:metal ion binding"/>
    <property type="evidence" value="ECO:0007669"/>
    <property type="project" value="UniProtKB-UniRule"/>
</dbReference>
<dbReference type="PROSITE" id="PS00534">
    <property type="entry name" value="FERROCHELATASE"/>
    <property type="match status" value="1"/>
</dbReference>
<accession>A0A5P1X1D7</accession>
<dbReference type="GO" id="GO:0005737">
    <property type="term" value="C:cytoplasm"/>
    <property type="evidence" value="ECO:0007669"/>
    <property type="project" value="UniProtKB-SubCell"/>
</dbReference>
<comment type="catalytic activity">
    <reaction evidence="9">
        <text>Fe-coproporphyrin III + 2 H(+) = coproporphyrin III + Fe(2+)</text>
        <dbReference type="Rhea" id="RHEA:49572"/>
        <dbReference type="ChEBI" id="CHEBI:15378"/>
        <dbReference type="ChEBI" id="CHEBI:29033"/>
        <dbReference type="ChEBI" id="CHEBI:68438"/>
        <dbReference type="ChEBI" id="CHEBI:131725"/>
        <dbReference type="EC" id="4.99.1.9"/>
    </reaction>
    <physiologicalReaction direction="right-to-left" evidence="9">
        <dbReference type="Rhea" id="RHEA:49574"/>
    </physiologicalReaction>
</comment>
<dbReference type="InterPro" id="IPR033659">
    <property type="entry name" value="Ferrochelatase_N"/>
</dbReference>
<dbReference type="OrthoDB" id="9809741at2"/>
<dbReference type="PANTHER" id="PTHR11108:SF1">
    <property type="entry name" value="FERROCHELATASE, MITOCHONDRIAL"/>
    <property type="match status" value="1"/>
</dbReference>
<keyword evidence="13" id="KW-1185">Reference proteome</keyword>
<dbReference type="InterPro" id="IPR033644">
    <property type="entry name" value="Ferrochelatase_C"/>
</dbReference>
<evidence type="ECO:0000256" key="5">
    <source>
        <dbReference type="ARBA" id="ARBA00023004"/>
    </source>
</evidence>
<dbReference type="Proteomes" id="UP000325295">
    <property type="component" value="Chromosome"/>
</dbReference>